<feature type="non-terminal residue" evidence="1">
    <location>
        <position position="50"/>
    </location>
</feature>
<protein>
    <submittedName>
        <fullName evidence="1">Uncharacterized protein</fullName>
    </submittedName>
</protein>
<organism evidence="1">
    <name type="scientific">marine metagenome</name>
    <dbReference type="NCBI Taxonomy" id="408172"/>
    <lineage>
        <taxon>unclassified sequences</taxon>
        <taxon>metagenomes</taxon>
        <taxon>ecological metagenomes</taxon>
    </lineage>
</organism>
<accession>A0A382GG50</accession>
<sequence>MGRLFMVETGESQTPDTYFLRRDHGGKKGGVFRLRLDIVLFQPTRRFGSN</sequence>
<proteinExistence type="predicted"/>
<reference evidence="1" key="1">
    <citation type="submission" date="2018-05" db="EMBL/GenBank/DDBJ databases">
        <authorList>
            <person name="Lanie J.A."/>
            <person name="Ng W.-L."/>
            <person name="Kazmierczak K.M."/>
            <person name="Andrzejewski T.M."/>
            <person name="Davidsen T.M."/>
            <person name="Wayne K.J."/>
            <person name="Tettelin H."/>
            <person name="Glass J.I."/>
            <person name="Rusch D."/>
            <person name="Podicherti R."/>
            <person name="Tsui H.-C.T."/>
            <person name="Winkler M.E."/>
        </authorList>
    </citation>
    <scope>NUCLEOTIDE SEQUENCE</scope>
</reference>
<name>A0A382GG50_9ZZZZ</name>
<evidence type="ECO:0000313" key="1">
    <source>
        <dbReference type="EMBL" id="SVB73684.1"/>
    </source>
</evidence>
<dbReference type="AlphaFoldDB" id="A0A382GG50"/>
<dbReference type="EMBL" id="UINC01055144">
    <property type="protein sequence ID" value="SVB73684.1"/>
    <property type="molecule type" value="Genomic_DNA"/>
</dbReference>
<gene>
    <name evidence="1" type="ORF">METZ01_LOCUS226538</name>
</gene>